<organism evidence="1 2">
    <name type="scientific">Paraglomus brasilianum</name>
    <dbReference type="NCBI Taxonomy" id="144538"/>
    <lineage>
        <taxon>Eukaryota</taxon>
        <taxon>Fungi</taxon>
        <taxon>Fungi incertae sedis</taxon>
        <taxon>Mucoromycota</taxon>
        <taxon>Glomeromycotina</taxon>
        <taxon>Glomeromycetes</taxon>
        <taxon>Paraglomerales</taxon>
        <taxon>Paraglomeraceae</taxon>
        <taxon>Paraglomus</taxon>
    </lineage>
</organism>
<gene>
    <name evidence="1" type="ORF">PBRASI_LOCUS11171</name>
</gene>
<evidence type="ECO:0000313" key="2">
    <source>
        <dbReference type="Proteomes" id="UP000789739"/>
    </source>
</evidence>
<name>A0A9N9HEV6_9GLOM</name>
<dbReference type="Proteomes" id="UP000789739">
    <property type="component" value="Unassembled WGS sequence"/>
</dbReference>
<dbReference type="AlphaFoldDB" id="A0A9N9HEV6"/>
<accession>A0A9N9HEV6</accession>
<proteinExistence type="predicted"/>
<protein>
    <submittedName>
        <fullName evidence="1">9541_t:CDS:1</fullName>
    </submittedName>
</protein>
<evidence type="ECO:0000313" key="1">
    <source>
        <dbReference type="EMBL" id="CAG8668460.1"/>
    </source>
</evidence>
<comment type="caution">
    <text evidence="1">The sequence shown here is derived from an EMBL/GenBank/DDBJ whole genome shotgun (WGS) entry which is preliminary data.</text>
</comment>
<keyword evidence="2" id="KW-1185">Reference proteome</keyword>
<feature type="non-terminal residue" evidence="1">
    <location>
        <position position="101"/>
    </location>
</feature>
<dbReference type="EMBL" id="CAJVPI010004556">
    <property type="protein sequence ID" value="CAG8668460.1"/>
    <property type="molecule type" value="Genomic_DNA"/>
</dbReference>
<reference evidence="1" key="1">
    <citation type="submission" date="2021-06" db="EMBL/GenBank/DDBJ databases">
        <authorList>
            <person name="Kallberg Y."/>
            <person name="Tangrot J."/>
            <person name="Rosling A."/>
        </authorList>
    </citation>
    <scope>NUCLEOTIDE SEQUENCE</scope>
    <source>
        <strain evidence="1">BR232B</strain>
    </source>
</reference>
<sequence>LERRMLINREVDPQGIDFYPKRGIIETGGRMNEEGKSPKDLLYDKEKDSGYICSICAYKAFGDPRFIDCPIYGIYAKEKSEHDKIDDDKVAGAVEAIFGKE</sequence>